<dbReference type="EMBL" id="QGGG01000002">
    <property type="protein sequence ID" value="PWJ85806.1"/>
    <property type="molecule type" value="Genomic_DNA"/>
</dbReference>
<feature type="active site" description="Acyl-ester intermediate" evidence="7">
    <location>
        <position position="60"/>
    </location>
</feature>
<evidence type="ECO:0000256" key="1">
    <source>
        <dbReference type="ARBA" id="ARBA00007164"/>
    </source>
</evidence>
<protein>
    <submittedName>
        <fullName evidence="12">D-alanyl-D-alanine carboxypeptidase/D-alanyl-D-alanine carboxypeptidase (Penicillin-binding protein 5/6)</fullName>
    </submittedName>
</protein>
<feature type="chain" id="PRO_5016395422" evidence="10">
    <location>
        <begin position="33"/>
        <end position="398"/>
    </location>
</feature>
<dbReference type="Gene3D" id="3.30.70.1070">
    <property type="entry name" value="Sporulation related repeat"/>
    <property type="match status" value="1"/>
</dbReference>
<keyword evidence="3" id="KW-0378">Hydrolase</keyword>
<dbReference type="PANTHER" id="PTHR21581">
    <property type="entry name" value="D-ALANYL-D-ALANINE CARBOXYPEPTIDASE"/>
    <property type="match status" value="1"/>
</dbReference>
<evidence type="ECO:0000259" key="11">
    <source>
        <dbReference type="PROSITE" id="PS51724"/>
    </source>
</evidence>
<keyword evidence="12" id="KW-0121">Carboxypeptidase</keyword>
<dbReference type="GO" id="GO:0009252">
    <property type="term" value="P:peptidoglycan biosynthetic process"/>
    <property type="evidence" value="ECO:0007669"/>
    <property type="project" value="UniProtKB-KW"/>
</dbReference>
<dbReference type="InterPro" id="IPR007730">
    <property type="entry name" value="SPOR-like_dom"/>
</dbReference>
<name>A0A316C9R8_PSESE</name>
<keyword evidence="4" id="KW-0133">Cell shape</keyword>
<dbReference type="Gene3D" id="3.40.710.10">
    <property type="entry name" value="DD-peptidase/beta-lactamase superfamily"/>
    <property type="match status" value="1"/>
</dbReference>
<feature type="domain" description="SPOR" evidence="11">
    <location>
        <begin position="314"/>
        <end position="398"/>
    </location>
</feature>
<dbReference type="AlphaFoldDB" id="A0A316C9R8"/>
<evidence type="ECO:0000256" key="3">
    <source>
        <dbReference type="ARBA" id="ARBA00022801"/>
    </source>
</evidence>
<reference evidence="12 13" key="1">
    <citation type="submission" date="2018-05" db="EMBL/GenBank/DDBJ databases">
        <title>Genomic Encyclopedia of Type Strains, Phase IV (KMG-IV): sequencing the most valuable type-strain genomes for metagenomic binning, comparative biology and taxonomic classification.</title>
        <authorList>
            <person name="Goeker M."/>
        </authorList>
    </citation>
    <scope>NUCLEOTIDE SEQUENCE [LARGE SCALE GENOMIC DNA]</scope>
    <source>
        <strain evidence="12 13">DSM 6986</strain>
    </source>
</reference>
<sequence length="398" mass="43462">MLVHGVGRCLRKFCLISIASSMMLMGVNTAFADVSWAVLDANSGRFLGEEKAGRIHPPASLAKMMTLYLTFEAIKAGRLKWDDRVVVSRNASIKIPMKLWVKPRNTISVREAVNGMIVISANDAAAAIGEHISGSESDFARLMTQRAKRLGLRDTVFTNPSGLTDGKKQSTTARDMALLGLALQRDFPVEYALFSKRSFVFRGKLLRGHNNLMYRHDGVDGIKTGFTSAADYNIVSSYARNNHHLIGVVLGGKTARKRDDRMEALLTRFSTQGAGGRLMARNVPVPTWRPDNSLHVADLIDESLIEQGDGGLAALEPSGWQIQIAAVPSHATAQKLLGKAGKFVRAINSDAAGQIEPTKKGNATLFRVRFDGFSDLRSAGRACTVLKHQKFDCFAIHP</sequence>
<dbReference type="Pfam" id="PF00768">
    <property type="entry name" value="Peptidase_S11"/>
    <property type="match status" value="1"/>
</dbReference>
<organism evidence="12 13">
    <name type="scientific">Pseudaminobacter salicylatoxidans</name>
    <dbReference type="NCBI Taxonomy" id="93369"/>
    <lineage>
        <taxon>Bacteria</taxon>
        <taxon>Pseudomonadati</taxon>
        <taxon>Pseudomonadota</taxon>
        <taxon>Alphaproteobacteria</taxon>
        <taxon>Hyphomicrobiales</taxon>
        <taxon>Phyllobacteriaceae</taxon>
        <taxon>Pseudaminobacter</taxon>
    </lineage>
</organism>
<feature type="signal peptide" evidence="10">
    <location>
        <begin position="1"/>
        <end position="32"/>
    </location>
</feature>
<dbReference type="SUPFAM" id="SSF110997">
    <property type="entry name" value="Sporulation related repeat"/>
    <property type="match status" value="1"/>
</dbReference>
<evidence type="ECO:0000256" key="10">
    <source>
        <dbReference type="SAM" id="SignalP"/>
    </source>
</evidence>
<dbReference type="RefSeq" id="WP_342353263.1">
    <property type="nucleotide sequence ID" value="NZ_QGGG01000002.1"/>
</dbReference>
<evidence type="ECO:0000256" key="8">
    <source>
        <dbReference type="PIRSR" id="PIRSR618044-2"/>
    </source>
</evidence>
<dbReference type="GO" id="GO:0042834">
    <property type="term" value="F:peptidoglycan binding"/>
    <property type="evidence" value="ECO:0007669"/>
    <property type="project" value="InterPro"/>
</dbReference>
<dbReference type="GO" id="GO:0009002">
    <property type="term" value="F:serine-type D-Ala-D-Ala carboxypeptidase activity"/>
    <property type="evidence" value="ECO:0007669"/>
    <property type="project" value="InterPro"/>
</dbReference>
<comment type="caution">
    <text evidence="12">The sequence shown here is derived from an EMBL/GenBank/DDBJ whole genome shotgun (WGS) entry which is preliminary data.</text>
</comment>
<keyword evidence="5" id="KW-0573">Peptidoglycan synthesis</keyword>
<dbReference type="GO" id="GO:0006508">
    <property type="term" value="P:proteolysis"/>
    <property type="evidence" value="ECO:0007669"/>
    <property type="project" value="InterPro"/>
</dbReference>
<evidence type="ECO:0000256" key="7">
    <source>
        <dbReference type="PIRSR" id="PIRSR618044-1"/>
    </source>
</evidence>
<evidence type="ECO:0000313" key="13">
    <source>
        <dbReference type="Proteomes" id="UP000245396"/>
    </source>
</evidence>
<dbReference type="InterPro" id="IPR018044">
    <property type="entry name" value="Peptidase_S11"/>
</dbReference>
<dbReference type="STRING" id="1192868.GCA_000304395_03926"/>
<evidence type="ECO:0000256" key="4">
    <source>
        <dbReference type="ARBA" id="ARBA00022960"/>
    </source>
</evidence>
<keyword evidence="13" id="KW-1185">Reference proteome</keyword>
<feature type="active site" description="Proton acceptor" evidence="7">
    <location>
        <position position="63"/>
    </location>
</feature>
<dbReference type="SUPFAM" id="SSF56601">
    <property type="entry name" value="beta-lactamase/transpeptidase-like"/>
    <property type="match status" value="1"/>
</dbReference>
<dbReference type="InterPro" id="IPR036680">
    <property type="entry name" value="SPOR-like_sf"/>
</dbReference>
<dbReference type="InterPro" id="IPR001967">
    <property type="entry name" value="Peptidase_S11_N"/>
</dbReference>
<dbReference type="Proteomes" id="UP000245396">
    <property type="component" value="Unassembled WGS sequence"/>
</dbReference>
<evidence type="ECO:0000256" key="6">
    <source>
        <dbReference type="ARBA" id="ARBA00023316"/>
    </source>
</evidence>
<dbReference type="InterPro" id="IPR012338">
    <property type="entry name" value="Beta-lactam/transpept-like"/>
</dbReference>
<proteinExistence type="inferred from homology"/>
<dbReference type="Pfam" id="PF05036">
    <property type="entry name" value="SPOR"/>
    <property type="match status" value="1"/>
</dbReference>
<feature type="active site" evidence="7">
    <location>
        <position position="120"/>
    </location>
</feature>
<feature type="binding site" evidence="8">
    <location>
        <position position="223"/>
    </location>
    <ligand>
        <name>substrate</name>
    </ligand>
</feature>
<accession>A0A316C9R8</accession>
<evidence type="ECO:0000256" key="9">
    <source>
        <dbReference type="RuleBase" id="RU004016"/>
    </source>
</evidence>
<dbReference type="PANTHER" id="PTHR21581:SF6">
    <property type="entry name" value="TRAFFICKING PROTEIN PARTICLE COMPLEX SUBUNIT 12"/>
    <property type="match status" value="1"/>
</dbReference>
<gene>
    <name evidence="12" type="ORF">C7441_102252</name>
</gene>
<keyword evidence="6" id="KW-0961">Cell wall biogenesis/degradation</keyword>
<dbReference type="PRINTS" id="PR00725">
    <property type="entry name" value="DADACBPTASE1"/>
</dbReference>
<evidence type="ECO:0000256" key="2">
    <source>
        <dbReference type="ARBA" id="ARBA00022729"/>
    </source>
</evidence>
<comment type="similarity">
    <text evidence="1 9">Belongs to the peptidase S11 family.</text>
</comment>
<keyword evidence="2 10" id="KW-0732">Signal</keyword>
<evidence type="ECO:0000313" key="12">
    <source>
        <dbReference type="EMBL" id="PWJ85806.1"/>
    </source>
</evidence>
<dbReference type="PROSITE" id="PS51724">
    <property type="entry name" value="SPOR"/>
    <property type="match status" value="1"/>
</dbReference>
<evidence type="ECO:0000256" key="5">
    <source>
        <dbReference type="ARBA" id="ARBA00022984"/>
    </source>
</evidence>
<dbReference type="GO" id="GO:0071555">
    <property type="term" value="P:cell wall organization"/>
    <property type="evidence" value="ECO:0007669"/>
    <property type="project" value="UniProtKB-KW"/>
</dbReference>
<keyword evidence="12" id="KW-0645">Protease</keyword>
<dbReference type="GO" id="GO:0008360">
    <property type="term" value="P:regulation of cell shape"/>
    <property type="evidence" value="ECO:0007669"/>
    <property type="project" value="UniProtKB-KW"/>
</dbReference>